<proteinExistence type="predicted"/>
<dbReference type="PANTHER" id="PTHR30590">
    <property type="entry name" value="INNER MEMBRANE PROTEIN"/>
    <property type="match status" value="1"/>
</dbReference>
<keyword evidence="1" id="KW-0812">Transmembrane</keyword>
<keyword evidence="1" id="KW-1133">Transmembrane helix</keyword>
<sequence>MSDASPGQQRIGALDIVRGFALCGVLLANVHPIAHATLAATTGPPGAEYQWLGHVYSRFFPIFSLLFGIGFALLHRSAATRVDRPRLVLLRRLLALGVAGAAHLLLWWGDILSTYAVVGLLVLLPSTWLPRWAVAGLGAAFLATALITGDSRFVVVSGLFLLGAALVRYGVVDRVEQSVRVPAVLGAAFAVSLPFADHLPLTAAGLLGAGLYVCVLLLLCHTPLRPVLDAVFAPLGRMAFTNYLTATVLVLAAARLVGGDATTWPVTVFLAVTGSIISLQWLWSALWLRAHRHGPLEHLWRWATWLRRP</sequence>
<keyword evidence="4" id="KW-1185">Reference proteome</keyword>
<feature type="transmembrane region" description="Helical" evidence="1">
    <location>
        <begin position="264"/>
        <end position="283"/>
    </location>
</feature>
<dbReference type="InterPro" id="IPR052529">
    <property type="entry name" value="Bact_Transport_Assoc"/>
</dbReference>
<protein>
    <submittedName>
        <fullName evidence="3">Uncharacterized membrane protein YeiB</fullName>
    </submittedName>
</protein>
<name>A0A1H9TWN6_9PSEU</name>
<accession>A0A1H9TWN6</accession>
<dbReference type="Proteomes" id="UP000199352">
    <property type="component" value="Unassembled WGS sequence"/>
</dbReference>
<reference evidence="4" key="1">
    <citation type="submission" date="2016-10" db="EMBL/GenBank/DDBJ databases">
        <authorList>
            <person name="Varghese N."/>
            <person name="Submissions S."/>
        </authorList>
    </citation>
    <scope>NUCLEOTIDE SEQUENCE [LARGE SCALE GENOMIC DNA]</scope>
    <source>
        <strain evidence="4">CGMCC 4.3525</strain>
    </source>
</reference>
<feature type="transmembrane region" description="Helical" evidence="1">
    <location>
        <begin position="87"/>
        <end position="108"/>
    </location>
</feature>
<feature type="transmembrane region" description="Helical" evidence="1">
    <location>
        <begin position="240"/>
        <end position="258"/>
    </location>
</feature>
<dbReference type="STRING" id="402600.SAMN05216188_119114"/>
<feature type="transmembrane region" description="Helical" evidence="1">
    <location>
        <begin position="128"/>
        <end position="146"/>
    </location>
</feature>
<evidence type="ECO:0000256" key="1">
    <source>
        <dbReference type="SAM" id="Phobius"/>
    </source>
</evidence>
<feature type="transmembrane region" description="Helical" evidence="1">
    <location>
        <begin position="199"/>
        <end position="219"/>
    </location>
</feature>
<dbReference type="Pfam" id="PF04235">
    <property type="entry name" value="DUF418"/>
    <property type="match status" value="1"/>
</dbReference>
<dbReference type="InterPro" id="IPR007349">
    <property type="entry name" value="DUF418"/>
</dbReference>
<dbReference type="EMBL" id="FOFR01000019">
    <property type="protein sequence ID" value="SES01462.1"/>
    <property type="molecule type" value="Genomic_DNA"/>
</dbReference>
<gene>
    <name evidence="3" type="ORF">SAMN05216188_119114</name>
</gene>
<evidence type="ECO:0000313" key="4">
    <source>
        <dbReference type="Proteomes" id="UP000199352"/>
    </source>
</evidence>
<feature type="transmembrane region" description="Helical" evidence="1">
    <location>
        <begin position="153"/>
        <end position="171"/>
    </location>
</feature>
<evidence type="ECO:0000313" key="3">
    <source>
        <dbReference type="EMBL" id="SES01462.1"/>
    </source>
</evidence>
<keyword evidence="1" id="KW-0472">Membrane</keyword>
<dbReference type="PANTHER" id="PTHR30590:SF3">
    <property type="entry name" value="HYPOTHETICAL MEMBRANE SPANNING PROTEIN"/>
    <property type="match status" value="1"/>
</dbReference>
<feature type="transmembrane region" description="Helical" evidence="1">
    <location>
        <begin position="55"/>
        <end position="75"/>
    </location>
</feature>
<feature type="domain" description="DUF418" evidence="2">
    <location>
        <begin position="201"/>
        <end position="306"/>
    </location>
</feature>
<evidence type="ECO:0000259" key="2">
    <source>
        <dbReference type="Pfam" id="PF04235"/>
    </source>
</evidence>
<dbReference type="AlphaFoldDB" id="A0A1H9TWN6"/>
<organism evidence="3 4">
    <name type="scientific">Lentzea xinjiangensis</name>
    <dbReference type="NCBI Taxonomy" id="402600"/>
    <lineage>
        <taxon>Bacteria</taxon>
        <taxon>Bacillati</taxon>
        <taxon>Actinomycetota</taxon>
        <taxon>Actinomycetes</taxon>
        <taxon>Pseudonocardiales</taxon>
        <taxon>Pseudonocardiaceae</taxon>
        <taxon>Lentzea</taxon>
    </lineage>
</organism>